<dbReference type="EMBL" id="GGEC01064866">
    <property type="protein sequence ID" value="MBX45350.1"/>
    <property type="molecule type" value="Transcribed_RNA"/>
</dbReference>
<name>A0A2P2NSG7_RHIMU</name>
<protein>
    <submittedName>
        <fullName evidence="1">Uncharacterized protein</fullName>
    </submittedName>
</protein>
<reference evidence="1" key="1">
    <citation type="submission" date="2018-02" db="EMBL/GenBank/DDBJ databases">
        <title>Rhizophora mucronata_Transcriptome.</title>
        <authorList>
            <person name="Meera S.P."/>
            <person name="Sreeshan A."/>
            <person name="Augustine A."/>
        </authorList>
    </citation>
    <scope>NUCLEOTIDE SEQUENCE</scope>
    <source>
        <tissue evidence="1">Leaf</tissue>
    </source>
</reference>
<dbReference type="AlphaFoldDB" id="A0A2P2NSG7"/>
<organism evidence="1">
    <name type="scientific">Rhizophora mucronata</name>
    <name type="common">Asiatic mangrove</name>
    <dbReference type="NCBI Taxonomy" id="61149"/>
    <lineage>
        <taxon>Eukaryota</taxon>
        <taxon>Viridiplantae</taxon>
        <taxon>Streptophyta</taxon>
        <taxon>Embryophyta</taxon>
        <taxon>Tracheophyta</taxon>
        <taxon>Spermatophyta</taxon>
        <taxon>Magnoliopsida</taxon>
        <taxon>eudicotyledons</taxon>
        <taxon>Gunneridae</taxon>
        <taxon>Pentapetalae</taxon>
        <taxon>rosids</taxon>
        <taxon>fabids</taxon>
        <taxon>Malpighiales</taxon>
        <taxon>Rhizophoraceae</taxon>
        <taxon>Rhizophora</taxon>
    </lineage>
</organism>
<accession>A0A2P2NSG7</accession>
<proteinExistence type="predicted"/>
<evidence type="ECO:0000313" key="1">
    <source>
        <dbReference type="EMBL" id="MBX45350.1"/>
    </source>
</evidence>
<sequence length="48" mass="5706">MTLRRQPIHKFGTKTYILVSIKNRISHCIISCLFHKQSLKHILYHLTS</sequence>